<evidence type="ECO:0000313" key="7">
    <source>
        <dbReference type="EnsemblPlants" id="AET2Gv20645500.5"/>
    </source>
</evidence>
<dbReference type="PRINTS" id="PR01217">
    <property type="entry name" value="PRICHEXTENSN"/>
</dbReference>
<dbReference type="PANTHER" id="PTHR14790:SF15">
    <property type="entry name" value="RECQ-MEDIATED GENOME INSTABILITY PROTEIN 1"/>
    <property type="match status" value="1"/>
</dbReference>
<evidence type="ECO:0000256" key="1">
    <source>
        <dbReference type="ARBA" id="ARBA00006395"/>
    </source>
</evidence>
<dbReference type="GO" id="GO:0000166">
    <property type="term" value="F:nucleotide binding"/>
    <property type="evidence" value="ECO:0007669"/>
    <property type="project" value="InterPro"/>
</dbReference>
<dbReference type="SMART" id="SM01161">
    <property type="entry name" value="DUF1767"/>
    <property type="match status" value="1"/>
</dbReference>
<dbReference type="Pfam" id="PF08585">
    <property type="entry name" value="RMI1_N_C"/>
    <property type="match status" value="1"/>
</dbReference>
<dbReference type="InterPro" id="IPR013894">
    <property type="entry name" value="RMI1_OB"/>
</dbReference>
<reference evidence="8" key="2">
    <citation type="journal article" date="2017" name="Nat. Plants">
        <title>The Aegilops tauschii genome reveals multiple impacts of transposons.</title>
        <authorList>
            <person name="Zhao G."/>
            <person name="Zou C."/>
            <person name="Li K."/>
            <person name="Wang K."/>
            <person name="Li T."/>
            <person name="Gao L."/>
            <person name="Zhang X."/>
            <person name="Wang H."/>
            <person name="Yang Z."/>
            <person name="Liu X."/>
            <person name="Jiang W."/>
            <person name="Mao L."/>
            <person name="Kong X."/>
            <person name="Jiao Y."/>
            <person name="Jia J."/>
        </authorList>
    </citation>
    <scope>NUCLEOTIDE SEQUENCE [LARGE SCALE GENOMIC DNA]</scope>
    <source>
        <strain evidence="8">cv. AL8/78</strain>
    </source>
</reference>
<feature type="compositionally biased region" description="Polar residues" evidence="4">
    <location>
        <begin position="688"/>
        <end position="701"/>
    </location>
</feature>
<feature type="compositionally biased region" description="Acidic residues" evidence="4">
    <location>
        <begin position="154"/>
        <end position="172"/>
    </location>
</feature>
<dbReference type="GO" id="GO:0031422">
    <property type="term" value="C:RecQ family helicase-topoisomerase III complex"/>
    <property type="evidence" value="ECO:0007669"/>
    <property type="project" value="TreeGrafter"/>
</dbReference>
<reference evidence="8" key="1">
    <citation type="journal article" date="2014" name="Science">
        <title>Ancient hybridizations among the ancestral genomes of bread wheat.</title>
        <authorList>
            <consortium name="International Wheat Genome Sequencing Consortium,"/>
            <person name="Marcussen T."/>
            <person name="Sandve S.R."/>
            <person name="Heier L."/>
            <person name="Spannagl M."/>
            <person name="Pfeifer M."/>
            <person name="Jakobsen K.S."/>
            <person name="Wulff B.B."/>
            <person name="Steuernagel B."/>
            <person name="Mayer K.F."/>
            <person name="Olsen O.A."/>
        </authorList>
    </citation>
    <scope>NUCLEOTIDE SEQUENCE [LARGE SCALE GENOMIC DNA]</scope>
    <source>
        <strain evidence="8">cv. AL8/78</strain>
    </source>
</reference>
<dbReference type="Pfam" id="PF16099">
    <property type="entry name" value="RMI1_C"/>
    <property type="match status" value="1"/>
</dbReference>
<protein>
    <recommendedName>
        <fullName evidence="2">RecQ-mediated genome instability protein 1</fullName>
    </recommendedName>
    <alternativeName>
        <fullName evidence="3">BLM-associated protein of 75 kDa homolog</fullName>
    </alternativeName>
</protein>
<proteinExistence type="inferred from homology"/>
<feature type="compositionally biased region" description="Low complexity" evidence="4">
    <location>
        <begin position="253"/>
        <end position="271"/>
    </location>
</feature>
<dbReference type="PANTHER" id="PTHR14790">
    <property type="entry name" value="RECQ-MEDIATED GENOME INSTABILITY PROTEIN 1 RMI1"/>
    <property type="match status" value="1"/>
</dbReference>
<dbReference type="InterPro" id="IPR042470">
    <property type="entry name" value="RMI1_N_C_sf"/>
</dbReference>
<comment type="similarity">
    <text evidence="1">Belongs to the RMI1 family.</text>
</comment>
<reference evidence="7" key="4">
    <citation type="submission" date="2019-03" db="UniProtKB">
        <authorList>
            <consortium name="EnsemblPlants"/>
        </authorList>
    </citation>
    <scope>IDENTIFICATION</scope>
</reference>
<accession>A0A453BVJ6</accession>
<feature type="compositionally biased region" description="Low complexity" evidence="4">
    <location>
        <begin position="109"/>
        <end position="118"/>
    </location>
</feature>
<dbReference type="FunFam" id="2.40.50.770:FF:000004">
    <property type="entry name" value="RecQ-mediated instability protein (DUF1767)"/>
    <property type="match status" value="1"/>
</dbReference>
<evidence type="ECO:0000256" key="4">
    <source>
        <dbReference type="SAM" id="MobiDB-lite"/>
    </source>
</evidence>
<feature type="region of interest" description="Disordered" evidence="4">
    <location>
        <begin position="619"/>
        <end position="648"/>
    </location>
</feature>
<feature type="domain" description="RecQ mediated genome instability protein 1 OB-fold" evidence="5">
    <location>
        <begin position="413"/>
        <end position="523"/>
    </location>
</feature>
<dbReference type="InterPro" id="IPR032199">
    <property type="entry name" value="RMI1_C"/>
</dbReference>
<dbReference type="GO" id="GO:0000712">
    <property type="term" value="P:resolution of meiotic recombination intermediates"/>
    <property type="evidence" value="ECO:0007669"/>
    <property type="project" value="TreeGrafter"/>
</dbReference>
<reference evidence="7" key="5">
    <citation type="journal article" date="2021" name="G3 (Bethesda)">
        <title>Aegilops tauschii genome assembly Aet v5.0 features greater sequence contiguity and improved annotation.</title>
        <authorList>
            <person name="Wang L."/>
            <person name="Zhu T."/>
            <person name="Rodriguez J.C."/>
            <person name="Deal K.R."/>
            <person name="Dubcovsky J."/>
            <person name="McGuire P.E."/>
            <person name="Lux T."/>
            <person name="Spannagl M."/>
            <person name="Mayer K.F.X."/>
            <person name="Baldrich P."/>
            <person name="Meyers B.C."/>
            <person name="Huo N."/>
            <person name="Gu Y.Q."/>
            <person name="Zhou H."/>
            <person name="Devos K.M."/>
            <person name="Bennetzen J.L."/>
            <person name="Unver T."/>
            <person name="Budak H."/>
            <person name="Gulick P.J."/>
            <person name="Galiba G."/>
            <person name="Kalapos B."/>
            <person name="Nelson D.R."/>
            <person name="Li P."/>
            <person name="You F.M."/>
            <person name="Luo M.C."/>
            <person name="Dvorak J."/>
        </authorList>
    </citation>
    <scope>NUCLEOTIDE SEQUENCE [LARGE SCALE GENOMIC DNA]</scope>
    <source>
        <strain evidence="7">cv. AL8/78</strain>
    </source>
</reference>
<feature type="compositionally biased region" description="Pro residues" evidence="4">
    <location>
        <begin position="272"/>
        <end position="284"/>
    </location>
</feature>
<dbReference type="AlphaFoldDB" id="A0A453BVJ6"/>
<dbReference type="EnsemblPlants" id="AET2Gv20645500.5">
    <property type="protein sequence ID" value="AET2Gv20645500.5"/>
    <property type="gene ID" value="AET2Gv20645500"/>
</dbReference>
<name>A0A453BVJ6_AEGTS</name>
<organism evidence="7 8">
    <name type="scientific">Aegilops tauschii subsp. strangulata</name>
    <name type="common">Goatgrass</name>
    <dbReference type="NCBI Taxonomy" id="200361"/>
    <lineage>
        <taxon>Eukaryota</taxon>
        <taxon>Viridiplantae</taxon>
        <taxon>Streptophyta</taxon>
        <taxon>Embryophyta</taxon>
        <taxon>Tracheophyta</taxon>
        <taxon>Spermatophyta</taxon>
        <taxon>Magnoliopsida</taxon>
        <taxon>Liliopsida</taxon>
        <taxon>Poales</taxon>
        <taxon>Poaceae</taxon>
        <taxon>BOP clade</taxon>
        <taxon>Pooideae</taxon>
        <taxon>Triticodae</taxon>
        <taxon>Triticeae</taxon>
        <taxon>Triticinae</taxon>
        <taxon>Aegilops</taxon>
    </lineage>
</organism>
<dbReference type="Gene3D" id="2.40.50.770">
    <property type="entry name" value="RecQ-mediated genome instability protein Rmi1, C-terminal domain"/>
    <property type="match status" value="1"/>
</dbReference>
<dbReference type="Gramene" id="AET2Gv20645500.5">
    <property type="protein sequence ID" value="AET2Gv20645500.5"/>
    <property type="gene ID" value="AET2Gv20645500"/>
</dbReference>
<evidence type="ECO:0000256" key="3">
    <source>
        <dbReference type="ARBA" id="ARBA00077519"/>
    </source>
</evidence>
<evidence type="ECO:0000256" key="2">
    <source>
        <dbReference type="ARBA" id="ARBA00018987"/>
    </source>
</evidence>
<dbReference type="STRING" id="200361.A0A453BVJ6"/>
<feature type="region of interest" description="Disordered" evidence="4">
    <location>
        <begin position="61"/>
        <end position="349"/>
    </location>
</feature>
<sequence length="919" mass="99139">PSILQVQRSGYPLIHRRYAGRRERPALPRRNQTGFDFSALIYEIIRSVKAFGDPPALEARNLPPKFLQGNRPQNHLPPFPSSDQTAPKLSSRMGRRSLIITDSDEEDAAATPASASVSTGGGGSVGRPSSQNPSPFLAPYTLPSSPPPSPPVEISDDEEEVDEIQDPDEDSAFGDAPDEMRDSDGDSLFTDVADDLSPPPPAPPQYPPPQTPCPPPAPAPAVPLFRTPRPTPPPASTPPSGTRTPVPPPAAAPTPARTRTPVSSPAAAPTPARTPTPTPPPVAAPTPMSRTPTPTPPAAAASAPPARTPTPTPPPAAAPAPRPRTPAPTPPSAWTPTATPLTSSTPPSALSAQLRPVDAFLRRLGLRVRAEWLQQCAAGLPGLNGHGGTEVQARQCFEQLLFADMNQCGAGVLPEGVGSMEAAILDGPFVLQVDEIVNMSAPLRERYRDAPAGPKRCLKLSMTDGIQRIYGMEYRPIKDLEVLAPAGFKIVIRNVHIKRGLLMLVPEVIEILGGVVDELEAARVRLVSEVNKPPRGKRKQGGLPLSSRATLAAWPRNVSAANGGEQGISMPRTVNPSHPTGLGNGSQVGGTTQTMEEERVNHPVVINGVRAQRQHFQENTMQDRSTSLTGNNTEASAPATYRHEPQQSTSRIARTLVDEYVDHPIVANNVDEQIQRVQEITMQDQATAFTRSRGEPSTSTPCGGYDSQQRAHDIGATGANGAEAARPSTVGDNTGQMEHPVILSGENEKPFIYIFNLMAHWTIEKDTRPYIQGKIKGLITSVKRFQFRNRREYELLVCIDDGSQISEAFVDSTIVRNIIGHSCEEVSTAVSDPTSESYIAMKQILSGFQHYLEKFEGTMHIEYNGQSSRPIVREMNEGCSTADAWLLLQRLKTCTAQRHIRNLDFMDTTPCLWSAFLLG</sequence>
<keyword evidence="8" id="KW-1185">Reference proteome</keyword>
<evidence type="ECO:0000313" key="8">
    <source>
        <dbReference type="Proteomes" id="UP000015105"/>
    </source>
</evidence>
<feature type="compositionally biased region" description="Pro residues" evidence="4">
    <location>
        <begin position="306"/>
        <end position="333"/>
    </location>
</feature>
<dbReference type="GO" id="GO:0000724">
    <property type="term" value="P:double-strand break repair via homologous recombination"/>
    <property type="evidence" value="ECO:0007669"/>
    <property type="project" value="TreeGrafter"/>
</dbReference>
<feature type="compositionally biased region" description="Low complexity" evidence="4">
    <location>
        <begin position="285"/>
        <end position="305"/>
    </location>
</feature>
<feature type="domain" description="RecQ-mediated genome instability protein 1 C-terminal OB-fold" evidence="6">
    <location>
        <begin position="748"/>
        <end position="891"/>
    </location>
</feature>
<feature type="compositionally biased region" description="Pro residues" evidence="4">
    <location>
        <begin position="197"/>
        <end position="221"/>
    </location>
</feature>
<dbReference type="Proteomes" id="UP000015105">
    <property type="component" value="Chromosome 2D"/>
</dbReference>
<dbReference type="GO" id="GO:0016604">
    <property type="term" value="C:nuclear body"/>
    <property type="evidence" value="ECO:0007669"/>
    <property type="project" value="TreeGrafter"/>
</dbReference>
<feature type="region of interest" description="Disordered" evidence="4">
    <location>
        <begin position="688"/>
        <end position="711"/>
    </location>
</feature>
<feature type="compositionally biased region" description="Polar residues" evidence="4">
    <location>
        <begin position="619"/>
        <end position="635"/>
    </location>
</feature>
<evidence type="ECO:0000259" key="5">
    <source>
        <dbReference type="Pfam" id="PF08585"/>
    </source>
</evidence>
<feature type="region of interest" description="Disordered" evidence="4">
    <location>
        <begin position="560"/>
        <end position="593"/>
    </location>
</feature>
<evidence type="ECO:0000259" key="6">
    <source>
        <dbReference type="Pfam" id="PF16099"/>
    </source>
</evidence>
<feature type="compositionally biased region" description="Low complexity" evidence="4">
    <location>
        <begin position="334"/>
        <end position="349"/>
    </location>
</feature>
<reference evidence="7" key="3">
    <citation type="journal article" date="2017" name="Nature">
        <title>Genome sequence of the progenitor of the wheat D genome Aegilops tauschii.</title>
        <authorList>
            <person name="Luo M.C."/>
            <person name="Gu Y.Q."/>
            <person name="Puiu D."/>
            <person name="Wang H."/>
            <person name="Twardziok S.O."/>
            <person name="Deal K.R."/>
            <person name="Huo N."/>
            <person name="Zhu T."/>
            <person name="Wang L."/>
            <person name="Wang Y."/>
            <person name="McGuire P.E."/>
            <person name="Liu S."/>
            <person name="Long H."/>
            <person name="Ramasamy R.K."/>
            <person name="Rodriguez J.C."/>
            <person name="Van S.L."/>
            <person name="Yuan L."/>
            <person name="Wang Z."/>
            <person name="Xia Z."/>
            <person name="Xiao L."/>
            <person name="Anderson O.D."/>
            <person name="Ouyang S."/>
            <person name="Liang Y."/>
            <person name="Zimin A.V."/>
            <person name="Pertea G."/>
            <person name="Qi P."/>
            <person name="Bennetzen J.L."/>
            <person name="Dai X."/>
            <person name="Dawson M.W."/>
            <person name="Muller H.G."/>
            <person name="Kugler K."/>
            <person name="Rivarola-Duarte L."/>
            <person name="Spannagl M."/>
            <person name="Mayer K.F.X."/>
            <person name="Lu F.H."/>
            <person name="Bevan M.W."/>
            <person name="Leroy P."/>
            <person name="Li P."/>
            <person name="You F.M."/>
            <person name="Sun Q."/>
            <person name="Liu Z."/>
            <person name="Lyons E."/>
            <person name="Wicker T."/>
            <person name="Salzberg S.L."/>
            <person name="Devos K.M."/>
            <person name="Dvorak J."/>
        </authorList>
    </citation>
    <scope>NUCLEOTIDE SEQUENCE [LARGE SCALE GENOMIC DNA]</scope>
    <source>
        <strain evidence="7">cv. AL8/78</strain>
    </source>
</reference>